<evidence type="ECO:0000256" key="1">
    <source>
        <dbReference type="SAM" id="Phobius"/>
    </source>
</evidence>
<dbReference type="HOGENOM" id="CLU_113225_1_0_9"/>
<organism evidence="2 3">
    <name type="scientific">[Bacteroides] pectinophilus ATCC 43243</name>
    <dbReference type="NCBI Taxonomy" id="483218"/>
    <lineage>
        <taxon>Bacteria</taxon>
        <taxon>Bacillati</taxon>
        <taxon>Bacillota</taxon>
        <taxon>Clostridia</taxon>
        <taxon>Eubacteriales</taxon>
    </lineage>
</organism>
<accession>B7AVE7</accession>
<feature type="transmembrane region" description="Helical" evidence="1">
    <location>
        <begin position="73"/>
        <end position="89"/>
    </location>
</feature>
<gene>
    <name evidence="2" type="ORF">BACPEC_02695</name>
</gene>
<evidence type="ECO:0008006" key="4">
    <source>
        <dbReference type="Google" id="ProtNLM"/>
    </source>
</evidence>
<dbReference type="Proteomes" id="UP000003136">
    <property type="component" value="Unassembled WGS sequence"/>
</dbReference>
<keyword evidence="1" id="KW-0812">Transmembrane</keyword>
<dbReference type="Pfam" id="PF09578">
    <property type="entry name" value="Spore_YabQ"/>
    <property type="match status" value="1"/>
</dbReference>
<feature type="transmembrane region" description="Helical" evidence="1">
    <location>
        <begin position="49"/>
        <end position="66"/>
    </location>
</feature>
<dbReference type="InterPro" id="IPR019074">
    <property type="entry name" value="YabQ"/>
</dbReference>
<evidence type="ECO:0000313" key="2">
    <source>
        <dbReference type="EMBL" id="EEC56188.1"/>
    </source>
</evidence>
<dbReference type="AlphaFoldDB" id="B7AVE7"/>
<proteinExistence type="predicted"/>
<sequence>MSTLITWEWGYLLASMMWGMVLAGCYDIIRVFRRVVVHRGVRWIFAEDMVYWMCSGFVIFHVTFLINDGIIRSFSIAGFAMGAAIYRVATHNWLVDMLAACINFLLIPLKMLIRYFKMLLSWIFKVKVTLDEKVRDKTGKTGETEETETL</sequence>
<feature type="transmembrane region" description="Helical" evidence="1">
    <location>
        <begin position="95"/>
        <end position="113"/>
    </location>
</feature>
<reference evidence="2 3" key="2">
    <citation type="submission" date="2008-11" db="EMBL/GenBank/DDBJ databases">
        <authorList>
            <person name="Fulton L."/>
            <person name="Clifton S."/>
            <person name="Fulton B."/>
            <person name="Xu J."/>
            <person name="Minx P."/>
            <person name="Pepin K.H."/>
            <person name="Johnson M."/>
            <person name="Bhonagiri V."/>
            <person name="Nash W.E."/>
            <person name="Mardis E.R."/>
            <person name="Wilson R.K."/>
        </authorList>
    </citation>
    <scope>NUCLEOTIDE SEQUENCE [LARGE SCALE GENOMIC DNA]</scope>
    <source>
        <strain evidence="2 3">ATCC 43243</strain>
    </source>
</reference>
<dbReference type="EMBL" id="ABVQ01000037">
    <property type="protein sequence ID" value="EEC56188.1"/>
    <property type="molecule type" value="Genomic_DNA"/>
</dbReference>
<dbReference type="STRING" id="483218.BACPEC_02695"/>
<keyword evidence="1" id="KW-1133">Transmembrane helix</keyword>
<dbReference type="NCBIfam" id="TIGR02893">
    <property type="entry name" value="spore_yabQ"/>
    <property type="match status" value="1"/>
</dbReference>
<evidence type="ECO:0000313" key="3">
    <source>
        <dbReference type="Proteomes" id="UP000003136"/>
    </source>
</evidence>
<protein>
    <recommendedName>
        <fullName evidence="4">Spore cortex biosynthesis protein YabQ</fullName>
    </recommendedName>
</protein>
<keyword evidence="1" id="KW-0472">Membrane</keyword>
<comment type="caution">
    <text evidence="2">The sequence shown here is derived from an EMBL/GenBank/DDBJ whole genome shotgun (WGS) entry which is preliminary data.</text>
</comment>
<keyword evidence="3" id="KW-1185">Reference proteome</keyword>
<dbReference type="eggNOG" id="ENOG5032YR5">
    <property type="taxonomic scope" value="Bacteria"/>
</dbReference>
<reference evidence="2 3" key="1">
    <citation type="submission" date="2008-11" db="EMBL/GenBank/DDBJ databases">
        <title>Draft genome sequence of Bacteroides pectinophilus (ATCC 43243).</title>
        <authorList>
            <person name="Sudarsanam P."/>
            <person name="Ley R."/>
            <person name="Guruge J."/>
            <person name="Turnbaugh P.J."/>
            <person name="Mahowald M."/>
            <person name="Liep D."/>
            <person name="Gordon J."/>
        </authorList>
    </citation>
    <scope>NUCLEOTIDE SEQUENCE [LARGE SCALE GENOMIC DNA]</scope>
    <source>
        <strain evidence="2 3">ATCC 43243</strain>
    </source>
</reference>
<feature type="transmembrane region" description="Helical" evidence="1">
    <location>
        <begin position="9"/>
        <end position="29"/>
    </location>
</feature>
<name>B7AVE7_9FIRM</name>